<keyword evidence="1" id="KW-1133">Transmembrane helix</keyword>
<organism evidence="2 3">
    <name type="scientific">Zophobas morio</name>
    <dbReference type="NCBI Taxonomy" id="2755281"/>
    <lineage>
        <taxon>Eukaryota</taxon>
        <taxon>Metazoa</taxon>
        <taxon>Ecdysozoa</taxon>
        <taxon>Arthropoda</taxon>
        <taxon>Hexapoda</taxon>
        <taxon>Insecta</taxon>
        <taxon>Pterygota</taxon>
        <taxon>Neoptera</taxon>
        <taxon>Endopterygota</taxon>
        <taxon>Coleoptera</taxon>
        <taxon>Polyphaga</taxon>
        <taxon>Cucujiformia</taxon>
        <taxon>Tenebrionidae</taxon>
        <taxon>Zophobas</taxon>
    </lineage>
</organism>
<reference evidence="2" key="1">
    <citation type="journal article" date="2023" name="G3 (Bethesda)">
        <title>Whole genome assemblies of Zophobas morio and Tenebrio molitor.</title>
        <authorList>
            <person name="Kaur S."/>
            <person name="Stinson S.A."/>
            <person name="diCenzo G.C."/>
        </authorList>
    </citation>
    <scope>NUCLEOTIDE SEQUENCE</scope>
    <source>
        <strain evidence="2">QUZm001</strain>
    </source>
</reference>
<dbReference type="AlphaFoldDB" id="A0AA38J0P5"/>
<comment type="caution">
    <text evidence="2">The sequence shown here is derived from an EMBL/GenBank/DDBJ whole genome shotgun (WGS) entry which is preliminary data.</text>
</comment>
<keyword evidence="1" id="KW-0472">Membrane</keyword>
<sequence length="112" mass="12731">MPDELPARTHKPHLMLKVHILIYVLLAARPGLIKFRFRENNRGSVLQEVRRKCDTASISEGERFQPALAPRVLDCSGILHPRKMLRSRRNRCCLCLVVGSAASSSRLLILFN</sequence>
<accession>A0AA38J0P5</accession>
<feature type="transmembrane region" description="Helical" evidence="1">
    <location>
        <begin position="14"/>
        <end position="32"/>
    </location>
</feature>
<name>A0AA38J0P5_9CUCU</name>
<evidence type="ECO:0000313" key="3">
    <source>
        <dbReference type="Proteomes" id="UP001168821"/>
    </source>
</evidence>
<evidence type="ECO:0000313" key="2">
    <source>
        <dbReference type="EMBL" id="KAJ3663926.1"/>
    </source>
</evidence>
<protein>
    <submittedName>
        <fullName evidence="2">Uncharacterized protein</fullName>
    </submittedName>
</protein>
<dbReference type="EMBL" id="JALNTZ010000002">
    <property type="protein sequence ID" value="KAJ3663926.1"/>
    <property type="molecule type" value="Genomic_DNA"/>
</dbReference>
<evidence type="ECO:0000256" key="1">
    <source>
        <dbReference type="SAM" id="Phobius"/>
    </source>
</evidence>
<dbReference type="Proteomes" id="UP001168821">
    <property type="component" value="Unassembled WGS sequence"/>
</dbReference>
<feature type="transmembrane region" description="Helical" evidence="1">
    <location>
        <begin position="92"/>
        <end position="111"/>
    </location>
</feature>
<proteinExistence type="predicted"/>
<gene>
    <name evidence="2" type="ORF">Zmor_008141</name>
</gene>
<keyword evidence="3" id="KW-1185">Reference proteome</keyword>
<keyword evidence="1" id="KW-0812">Transmembrane</keyword>